<name>A0AAN8EN84_TRICO</name>
<evidence type="ECO:0000313" key="2">
    <source>
        <dbReference type="Proteomes" id="UP001331761"/>
    </source>
</evidence>
<evidence type="ECO:0000313" key="1">
    <source>
        <dbReference type="EMBL" id="KAK5964916.1"/>
    </source>
</evidence>
<accession>A0AAN8EN84</accession>
<comment type="caution">
    <text evidence="1">The sequence shown here is derived from an EMBL/GenBank/DDBJ whole genome shotgun (WGS) entry which is preliminary data.</text>
</comment>
<reference evidence="1 2" key="1">
    <citation type="submission" date="2019-10" db="EMBL/GenBank/DDBJ databases">
        <title>Assembly and Annotation for the nematode Trichostrongylus colubriformis.</title>
        <authorList>
            <person name="Martin J."/>
        </authorList>
    </citation>
    <scope>NUCLEOTIDE SEQUENCE [LARGE SCALE GENOMIC DNA]</scope>
    <source>
        <strain evidence="1">G859</strain>
        <tissue evidence="1">Whole worm</tissue>
    </source>
</reference>
<proteinExistence type="predicted"/>
<dbReference type="Pfam" id="PF05380">
    <property type="entry name" value="Peptidase_A17"/>
    <property type="match status" value="1"/>
</dbReference>
<gene>
    <name evidence="1" type="ORF">GCK32_022718</name>
</gene>
<dbReference type="InterPro" id="IPR008042">
    <property type="entry name" value="Retrotrans_Pao"/>
</dbReference>
<dbReference type="EMBL" id="WIXE01025202">
    <property type="protein sequence ID" value="KAK5964916.1"/>
    <property type="molecule type" value="Genomic_DNA"/>
</dbReference>
<keyword evidence="2" id="KW-1185">Reference proteome</keyword>
<dbReference type="PANTHER" id="PTHR47331">
    <property type="entry name" value="PHD-TYPE DOMAIN-CONTAINING PROTEIN"/>
    <property type="match status" value="1"/>
</dbReference>
<protein>
    <submittedName>
        <fullName evidence="1">Uncharacterized protein</fullName>
    </submittedName>
</protein>
<feature type="non-terminal residue" evidence="1">
    <location>
        <position position="283"/>
    </location>
</feature>
<dbReference type="PANTHER" id="PTHR47331:SF6">
    <property type="entry name" value="DOUBLECORTIN DOMAIN-CONTAINING PROTEIN"/>
    <property type="match status" value="1"/>
</dbReference>
<organism evidence="1 2">
    <name type="scientific">Trichostrongylus colubriformis</name>
    <name type="common">Black scour worm</name>
    <dbReference type="NCBI Taxonomy" id="6319"/>
    <lineage>
        <taxon>Eukaryota</taxon>
        <taxon>Metazoa</taxon>
        <taxon>Ecdysozoa</taxon>
        <taxon>Nematoda</taxon>
        <taxon>Chromadorea</taxon>
        <taxon>Rhabditida</taxon>
        <taxon>Rhabditina</taxon>
        <taxon>Rhabditomorpha</taxon>
        <taxon>Strongyloidea</taxon>
        <taxon>Trichostrongylidae</taxon>
        <taxon>Trichostrongylus</taxon>
    </lineage>
</organism>
<dbReference type="Proteomes" id="UP001331761">
    <property type="component" value="Unassembled WGS sequence"/>
</dbReference>
<sequence length="283" mass="31470">MAVFADASQIAMAACVYITSSSSTKLIMAKSKLPSLKTATTIPKLEMNALTLGARLAHFVHTSLGALMEIHQILFFTDSEIVLGWIQTPPDRQNVGVLVANRLKEIRGIVAELEAHGVQCLFGHVSTKDNPADCGTRGFDSSTCGEQVWWEGPRLIHEDLPLTLPGMFPFATQSDAPEDDEVPAPIAVAAIRKEREKEWDQLTTFDLSRFGTIHKAQRVVAYALRFLRRSLVRLPEERKETIMGTISALKMVSSSHEFSGPELYEARKCIIRDHQRTIVEGRQ</sequence>
<dbReference type="AlphaFoldDB" id="A0AAN8EN84"/>